<dbReference type="RefSeq" id="WP_369182912.1">
    <property type="nucleotide sequence ID" value="NZ_CP163445.1"/>
</dbReference>
<feature type="domain" description="HTH cro/C1-type" evidence="2">
    <location>
        <begin position="18"/>
        <end position="78"/>
    </location>
</feature>
<dbReference type="SMART" id="SM00530">
    <property type="entry name" value="HTH_XRE"/>
    <property type="match status" value="2"/>
</dbReference>
<evidence type="ECO:0000313" key="3">
    <source>
        <dbReference type="EMBL" id="XDQ78497.1"/>
    </source>
</evidence>
<feature type="domain" description="HTH cro/C1-type" evidence="2">
    <location>
        <begin position="85"/>
        <end position="141"/>
    </location>
</feature>
<dbReference type="Gene3D" id="1.10.260.40">
    <property type="entry name" value="lambda repressor-like DNA-binding domains"/>
    <property type="match status" value="1"/>
</dbReference>
<feature type="compositionally biased region" description="Pro residues" evidence="1">
    <location>
        <begin position="1"/>
        <end position="14"/>
    </location>
</feature>
<evidence type="ECO:0000259" key="2">
    <source>
        <dbReference type="SMART" id="SM00530"/>
    </source>
</evidence>
<sequence length="230" mass="24845">MRRRQPPAPLPVPFSPAAARSHRTGLGLTPEQVAEGLAAHGVRLLPAHVRAWESGELHPDETELVALARVLWCTAAQLMGTRPVGLRDHRLTRELTQQAAAGRIGVALPVYREAERTGRWEGDAAATRALAETLGLAPAALVEATGRRDALDRLLRRCVDGRWQAHLAAVARIVPADRDDLAAALATLHQEHAVPGHWGAPGVRPVAGRLTDRFLELLATSRPPDHRNPA</sequence>
<reference evidence="3" key="1">
    <citation type="submission" date="2024-07" db="EMBL/GenBank/DDBJ databases">
        <authorList>
            <person name="Yu S.T."/>
        </authorList>
    </citation>
    <scope>NUCLEOTIDE SEQUENCE</scope>
    <source>
        <strain evidence="3">Y1</strain>
    </source>
</reference>
<name>A0AB39TH32_9ACTN</name>
<organism evidence="3">
    <name type="scientific">Streptomyces sp. Y1</name>
    <dbReference type="NCBI Taxonomy" id="3238634"/>
    <lineage>
        <taxon>Bacteria</taxon>
        <taxon>Bacillati</taxon>
        <taxon>Actinomycetota</taxon>
        <taxon>Actinomycetes</taxon>
        <taxon>Kitasatosporales</taxon>
        <taxon>Streptomycetaceae</taxon>
        <taxon>Streptomyces</taxon>
    </lineage>
</organism>
<dbReference type="InterPro" id="IPR001387">
    <property type="entry name" value="Cro/C1-type_HTH"/>
</dbReference>
<dbReference type="CDD" id="cd00093">
    <property type="entry name" value="HTH_XRE"/>
    <property type="match status" value="2"/>
</dbReference>
<dbReference type="GO" id="GO:0003677">
    <property type="term" value="F:DNA binding"/>
    <property type="evidence" value="ECO:0007669"/>
    <property type="project" value="InterPro"/>
</dbReference>
<dbReference type="InterPro" id="IPR010982">
    <property type="entry name" value="Lambda_DNA-bd_dom_sf"/>
</dbReference>
<evidence type="ECO:0000256" key="1">
    <source>
        <dbReference type="SAM" id="MobiDB-lite"/>
    </source>
</evidence>
<dbReference type="EMBL" id="CP163445">
    <property type="protein sequence ID" value="XDQ78497.1"/>
    <property type="molecule type" value="Genomic_DNA"/>
</dbReference>
<gene>
    <name evidence="3" type="ORF">AB2U05_08470</name>
</gene>
<accession>A0AB39TH32</accession>
<proteinExistence type="predicted"/>
<feature type="region of interest" description="Disordered" evidence="1">
    <location>
        <begin position="1"/>
        <end position="23"/>
    </location>
</feature>
<protein>
    <submittedName>
        <fullName evidence="3">Helix-turn-helix domain-containing protein</fullName>
    </submittedName>
</protein>
<dbReference type="AlphaFoldDB" id="A0AB39TH32"/>